<dbReference type="Proteomes" id="UP001558652">
    <property type="component" value="Unassembled WGS sequence"/>
</dbReference>
<evidence type="ECO:0000256" key="9">
    <source>
        <dbReference type="ARBA" id="ARBA00023002"/>
    </source>
</evidence>
<dbReference type="EMBL" id="JBFDAA010000017">
    <property type="protein sequence ID" value="KAL1116659.1"/>
    <property type="molecule type" value="Genomic_DNA"/>
</dbReference>
<comment type="subcellular location">
    <subcellularLocation>
        <location evidence="3">Endoplasmic reticulum membrane</location>
        <topology evidence="3">Peripheral membrane protein</topology>
    </subcellularLocation>
    <subcellularLocation>
        <location evidence="2">Microsome membrane</location>
        <topology evidence="2">Peripheral membrane protein</topology>
    </subcellularLocation>
</comment>
<keyword evidence="12" id="KW-0472">Membrane</keyword>
<evidence type="ECO:0000256" key="13">
    <source>
        <dbReference type="PIRSR" id="PIRSR602401-1"/>
    </source>
</evidence>
<protein>
    <recommendedName>
        <fullName evidence="17">Cytochrome P450</fullName>
    </recommendedName>
</protein>
<proteinExistence type="inferred from homology"/>
<evidence type="ECO:0000256" key="11">
    <source>
        <dbReference type="ARBA" id="ARBA00023033"/>
    </source>
</evidence>
<comment type="cofactor">
    <cofactor evidence="1 13">
        <name>heme</name>
        <dbReference type="ChEBI" id="CHEBI:30413"/>
    </cofactor>
</comment>
<dbReference type="InterPro" id="IPR002401">
    <property type="entry name" value="Cyt_P450_E_grp-I"/>
</dbReference>
<dbReference type="Gene3D" id="1.10.630.10">
    <property type="entry name" value="Cytochrome P450"/>
    <property type="match status" value="1"/>
</dbReference>
<dbReference type="PROSITE" id="PS00086">
    <property type="entry name" value="CYTOCHROME_P450"/>
    <property type="match status" value="1"/>
</dbReference>
<dbReference type="FunFam" id="1.10.630.10:FF:000042">
    <property type="entry name" value="Cytochrome P450"/>
    <property type="match status" value="1"/>
</dbReference>
<dbReference type="PRINTS" id="PR00385">
    <property type="entry name" value="P450"/>
</dbReference>
<keyword evidence="5 13" id="KW-0349">Heme</keyword>
<dbReference type="PANTHER" id="PTHR24292">
    <property type="entry name" value="CYTOCHROME P450"/>
    <property type="match status" value="1"/>
</dbReference>
<dbReference type="InterPro" id="IPR017972">
    <property type="entry name" value="Cyt_P450_CS"/>
</dbReference>
<evidence type="ECO:0000256" key="8">
    <source>
        <dbReference type="ARBA" id="ARBA00022848"/>
    </source>
</evidence>
<dbReference type="SUPFAM" id="SSF48264">
    <property type="entry name" value="Cytochrome P450"/>
    <property type="match status" value="1"/>
</dbReference>
<dbReference type="GO" id="GO:0005789">
    <property type="term" value="C:endoplasmic reticulum membrane"/>
    <property type="evidence" value="ECO:0007669"/>
    <property type="project" value="UniProtKB-SubCell"/>
</dbReference>
<evidence type="ECO:0000256" key="4">
    <source>
        <dbReference type="ARBA" id="ARBA00010617"/>
    </source>
</evidence>
<dbReference type="PRINTS" id="PR00463">
    <property type="entry name" value="EP450I"/>
</dbReference>
<dbReference type="CDD" id="cd11056">
    <property type="entry name" value="CYP6-like"/>
    <property type="match status" value="1"/>
</dbReference>
<dbReference type="GO" id="GO:0046872">
    <property type="term" value="F:metal ion binding"/>
    <property type="evidence" value="ECO:0007669"/>
    <property type="project" value="UniProtKB-KW"/>
</dbReference>
<keyword evidence="8" id="KW-0492">Microsome</keyword>
<reference evidence="15 16" key="1">
    <citation type="submission" date="2024-07" db="EMBL/GenBank/DDBJ databases">
        <title>Chromosome-level genome assembly of the water stick insect Ranatra chinensis (Heteroptera: Nepidae).</title>
        <authorList>
            <person name="Liu X."/>
        </authorList>
    </citation>
    <scope>NUCLEOTIDE SEQUENCE [LARGE SCALE GENOMIC DNA]</scope>
    <source>
        <strain evidence="15">Cailab_2021Rc</strain>
        <tissue evidence="15">Muscle</tissue>
    </source>
</reference>
<name>A0ABD0YHW2_9HEMI</name>
<evidence type="ECO:0000313" key="15">
    <source>
        <dbReference type="EMBL" id="KAL1116659.1"/>
    </source>
</evidence>
<dbReference type="InterPro" id="IPR036396">
    <property type="entry name" value="Cyt_P450_sf"/>
</dbReference>
<evidence type="ECO:0000256" key="14">
    <source>
        <dbReference type="RuleBase" id="RU000461"/>
    </source>
</evidence>
<evidence type="ECO:0000256" key="10">
    <source>
        <dbReference type="ARBA" id="ARBA00023004"/>
    </source>
</evidence>
<dbReference type="InterPro" id="IPR001128">
    <property type="entry name" value="Cyt_P450"/>
</dbReference>
<evidence type="ECO:0000256" key="3">
    <source>
        <dbReference type="ARBA" id="ARBA00004406"/>
    </source>
</evidence>
<keyword evidence="7" id="KW-0256">Endoplasmic reticulum</keyword>
<keyword evidence="10 13" id="KW-0408">Iron</keyword>
<evidence type="ECO:0000256" key="6">
    <source>
        <dbReference type="ARBA" id="ARBA00022723"/>
    </source>
</evidence>
<evidence type="ECO:0000313" key="16">
    <source>
        <dbReference type="Proteomes" id="UP001558652"/>
    </source>
</evidence>
<dbReference type="GO" id="GO:0004497">
    <property type="term" value="F:monooxygenase activity"/>
    <property type="evidence" value="ECO:0007669"/>
    <property type="project" value="UniProtKB-KW"/>
</dbReference>
<dbReference type="AlphaFoldDB" id="A0ABD0YHW2"/>
<organism evidence="15 16">
    <name type="scientific">Ranatra chinensis</name>
    <dbReference type="NCBI Taxonomy" id="642074"/>
    <lineage>
        <taxon>Eukaryota</taxon>
        <taxon>Metazoa</taxon>
        <taxon>Ecdysozoa</taxon>
        <taxon>Arthropoda</taxon>
        <taxon>Hexapoda</taxon>
        <taxon>Insecta</taxon>
        <taxon>Pterygota</taxon>
        <taxon>Neoptera</taxon>
        <taxon>Paraneoptera</taxon>
        <taxon>Hemiptera</taxon>
        <taxon>Heteroptera</taxon>
        <taxon>Panheteroptera</taxon>
        <taxon>Nepomorpha</taxon>
        <taxon>Nepidae</taxon>
        <taxon>Ranatrinae</taxon>
        <taxon>Ranatra</taxon>
    </lineage>
</organism>
<keyword evidence="16" id="KW-1185">Reference proteome</keyword>
<evidence type="ECO:0008006" key="17">
    <source>
        <dbReference type="Google" id="ProtNLM"/>
    </source>
</evidence>
<dbReference type="InterPro" id="IPR050476">
    <property type="entry name" value="Insect_CytP450_Detox"/>
</dbReference>
<feature type="binding site" description="axial binding residue" evidence="13">
    <location>
        <position position="385"/>
    </location>
    <ligand>
        <name>heme</name>
        <dbReference type="ChEBI" id="CHEBI:30413"/>
    </ligand>
    <ligandPart>
        <name>Fe</name>
        <dbReference type="ChEBI" id="CHEBI:18248"/>
    </ligandPart>
</feature>
<keyword evidence="11 14" id="KW-0503">Monooxygenase</keyword>
<evidence type="ECO:0000256" key="12">
    <source>
        <dbReference type="ARBA" id="ARBA00023136"/>
    </source>
</evidence>
<gene>
    <name evidence="15" type="ORF">AAG570_005131</name>
</gene>
<evidence type="ECO:0000256" key="7">
    <source>
        <dbReference type="ARBA" id="ARBA00022824"/>
    </source>
</evidence>
<evidence type="ECO:0000256" key="2">
    <source>
        <dbReference type="ARBA" id="ARBA00004174"/>
    </source>
</evidence>
<evidence type="ECO:0000256" key="5">
    <source>
        <dbReference type="ARBA" id="ARBA00022617"/>
    </source>
</evidence>
<accession>A0ABD0YHW2</accession>
<dbReference type="PANTHER" id="PTHR24292:SF100">
    <property type="entry name" value="CYTOCHROME P450 6A16, ISOFORM B-RELATED"/>
    <property type="match status" value="1"/>
</dbReference>
<evidence type="ECO:0000256" key="1">
    <source>
        <dbReference type="ARBA" id="ARBA00001971"/>
    </source>
</evidence>
<comment type="caution">
    <text evidence="15">The sequence shown here is derived from an EMBL/GenBank/DDBJ whole genome shotgun (WGS) entry which is preliminary data.</text>
</comment>
<sequence length="444" mass="51179">MKPTWIILDPAIVETVMIKEFSHFHDRGFRIDEKVNPLEGHLFLLNGGKWRALRNKLSPTFTSGKLKWMFSQMDSCSESLLQMIRNEAIDKPEVEVKDIMARFTTDVIGSCAFGCEPTAIKDPDCEFRKMGRRIFNVTLKQLLLNAFRFAFPDVFFRLKLRTIPVELHNFFYSLVRQTFEHRKKTGEKRNDFVELLLQLREKGSIETDPKDYMEDGEKEELEATKEEVTKIELTDDVLTAQAFVFFTAGFETSATSISFTLHLMAKHPQYQDRAREEIRTVKKQHGGRITYAALKEMVYLDACFSEATRLYPPIGILNRECTKTIIMEDGTRIEKGFPVIIPIGAIQIDPDYFPEPHVYNPERFMGGNSPIPGSYMPFGEGPRVCIAKRFALVEAKLGLAKILDRFQLTTSPRMKEPIEMNPRAFILEPKDGIWVKIRELPSEE</sequence>
<keyword evidence="6 13" id="KW-0479">Metal-binding</keyword>
<comment type="similarity">
    <text evidence="4 14">Belongs to the cytochrome P450 family.</text>
</comment>
<keyword evidence="9 14" id="KW-0560">Oxidoreductase</keyword>
<dbReference type="Pfam" id="PF00067">
    <property type="entry name" value="p450"/>
    <property type="match status" value="1"/>
</dbReference>